<dbReference type="PANTHER" id="PTHR35373:SF3">
    <property type="entry name" value="ACTIVATOR OF HSP90 ATPASE HOMOLOG 1-LIKE PROTEIN"/>
    <property type="match status" value="1"/>
</dbReference>
<reference evidence="2" key="2">
    <citation type="submission" date="2020-10" db="UniProtKB">
        <authorList>
            <consortium name="WormBaseParasite"/>
        </authorList>
    </citation>
    <scope>IDENTIFICATION</scope>
</reference>
<keyword evidence="1" id="KW-1185">Reference proteome</keyword>
<evidence type="ECO:0000313" key="2">
    <source>
        <dbReference type="WBParaSite" id="Pan_g22015.t1"/>
    </source>
</evidence>
<sequence>MRQVLYQDSFVDLYADELIVKAYYFPYGDKSISTKHIRHVYYRQQAFFHDLFVTKDWGMTITPVWWARDFRRHIRIGKQTVDFNVVIDTGSSIKKGFSVKNIVAFLNALRTVTNAPFEADLPKHYDAKPKAVPLSKESKEKLSYPTQNATTATYTPPITLPLRPAPELGQEALPTSPEKDQFFFDEFEHVERVPNYASAPPAYAEHIKYPKLD</sequence>
<protein>
    <submittedName>
        <fullName evidence="2">PH domain-containing protein</fullName>
    </submittedName>
</protein>
<accession>A0A7E4VJR8</accession>
<organism evidence="1 2">
    <name type="scientific">Panagrellus redivivus</name>
    <name type="common">Microworm</name>
    <dbReference type="NCBI Taxonomy" id="6233"/>
    <lineage>
        <taxon>Eukaryota</taxon>
        <taxon>Metazoa</taxon>
        <taxon>Ecdysozoa</taxon>
        <taxon>Nematoda</taxon>
        <taxon>Chromadorea</taxon>
        <taxon>Rhabditida</taxon>
        <taxon>Tylenchina</taxon>
        <taxon>Panagrolaimomorpha</taxon>
        <taxon>Panagrolaimoidea</taxon>
        <taxon>Panagrolaimidae</taxon>
        <taxon>Panagrellus</taxon>
    </lineage>
</organism>
<reference evidence="1" key="1">
    <citation type="journal article" date="2013" name="Genetics">
        <title>The draft genome and transcriptome of Panagrellus redivivus are shaped by the harsh demands of a free-living lifestyle.</title>
        <authorList>
            <person name="Srinivasan J."/>
            <person name="Dillman A.R."/>
            <person name="Macchietto M.G."/>
            <person name="Heikkinen L."/>
            <person name="Lakso M."/>
            <person name="Fracchia K.M."/>
            <person name="Antoshechkin I."/>
            <person name="Mortazavi A."/>
            <person name="Wong G."/>
            <person name="Sternberg P.W."/>
        </authorList>
    </citation>
    <scope>NUCLEOTIDE SEQUENCE [LARGE SCALE GENOMIC DNA]</scope>
    <source>
        <strain evidence="1">MT8872</strain>
    </source>
</reference>
<name>A0A7E4VJR8_PANRE</name>
<dbReference type="AlphaFoldDB" id="A0A7E4VJR8"/>
<dbReference type="PANTHER" id="PTHR35373">
    <property type="entry name" value="PROTEIN CBG16894"/>
    <property type="match status" value="1"/>
</dbReference>
<evidence type="ECO:0000313" key="1">
    <source>
        <dbReference type="Proteomes" id="UP000492821"/>
    </source>
</evidence>
<dbReference type="WBParaSite" id="Pan_g22015.t1">
    <property type="protein sequence ID" value="Pan_g22015.t1"/>
    <property type="gene ID" value="Pan_g22015"/>
</dbReference>
<dbReference type="Proteomes" id="UP000492821">
    <property type="component" value="Unassembled WGS sequence"/>
</dbReference>
<proteinExistence type="predicted"/>